<dbReference type="Proteomes" id="UP000093053">
    <property type="component" value="Chromosome"/>
</dbReference>
<feature type="domain" description="CBM3" evidence="3">
    <location>
        <begin position="27"/>
        <end position="178"/>
    </location>
</feature>
<dbReference type="Pfam" id="PF00942">
    <property type="entry name" value="CBM_3"/>
    <property type="match status" value="1"/>
</dbReference>
<evidence type="ECO:0000259" key="4">
    <source>
        <dbReference type="PROSITE" id="PS51762"/>
    </source>
</evidence>
<dbReference type="InterPro" id="IPR001956">
    <property type="entry name" value="CBM3"/>
</dbReference>
<dbReference type="SMART" id="SM01067">
    <property type="entry name" value="CBM_3"/>
    <property type="match status" value="1"/>
</dbReference>
<dbReference type="CDD" id="cd00413">
    <property type="entry name" value="Glyco_hydrolase_16"/>
    <property type="match status" value="1"/>
</dbReference>
<evidence type="ECO:0000259" key="3">
    <source>
        <dbReference type="PROSITE" id="PS51172"/>
    </source>
</evidence>
<sequence length="458" mass="49614">MKKRNLIAITAAALTVAGLATAPSAFAADALTAHHRTSAAAASVDQVEPWLKVVNTGTTTVPLSEVKIRYYFQSDTPDVGYRFACSWAVRGCGNVTGQFGTLTGGPADRYLEVGFTSGAGTLSPGTDSGDLQLRFYRTNWSRIVQSDDYSYRADSSYSAWNRVTVHRGSTLLWGTPPGGTGPTTTTTTTTSSNPGSGPALFDDFNYSSSGDSRISQRGWTVRSGGGGPGVPGATWDPSRVTFPTVGGQKVMRLDSWNNGSAAAQTEMFHQRKFFEGTYAARVKFSDAPVFGPDGDHVVQTFFTITPLNAPMDPNYGELDFEYLPNGGWGEPANVMYETTWETYQNEPWLADNTHTAQRQSYAGWHDLVIQVSGGRVKYFIDGAQVADHGDKYYPETPMSINFNLWFISGGLVGSGAERAYQQEVDWVYFAKDRVLSPAQVTSAVNGYRGSGVDHVDNV</sequence>
<feature type="region of interest" description="Disordered" evidence="1">
    <location>
        <begin position="171"/>
        <end position="198"/>
    </location>
</feature>
<organism evidence="5 6">
    <name type="scientific">Lentzea guizhouensis</name>
    <dbReference type="NCBI Taxonomy" id="1586287"/>
    <lineage>
        <taxon>Bacteria</taxon>
        <taxon>Bacillati</taxon>
        <taxon>Actinomycetota</taxon>
        <taxon>Actinomycetes</taxon>
        <taxon>Pseudonocardiales</taxon>
        <taxon>Pseudonocardiaceae</taxon>
        <taxon>Lentzea</taxon>
    </lineage>
</organism>
<dbReference type="GO" id="GO:0030248">
    <property type="term" value="F:cellulose binding"/>
    <property type="evidence" value="ECO:0007669"/>
    <property type="project" value="InterPro"/>
</dbReference>
<dbReference type="RefSeq" id="WP_065919572.1">
    <property type="nucleotide sequence ID" value="NZ_CP016793.1"/>
</dbReference>
<dbReference type="GO" id="GO:0004553">
    <property type="term" value="F:hydrolase activity, hydrolyzing O-glycosyl compounds"/>
    <property type="evidence" value="ECO:0007669"/>
    <property type="project" value="InterPro"/>
</dbReference>
<dbReference type="KEGG" id="led:BBK82_39970"/>
<evidence type="ECO:0000313" key="6">
    <source>
        <dbReference type="Proteomes" id="UP000093053"/>
    </source>
</evidence>
<dbReference type="InterPro" id="IPR013320">
    <property type="entry name" value="ConA-like_dom_sf"/>
</dbReference>
<dbReference type="OrthoDB" id="3404894at2"/>
<evidence type="ECO:0000256" key="1">
    <source>
        <dbReference type="SAM" id="MobiDB-lite"/>
    </source>
</evidence>
<proteinExistence type="predicted"/>
<dbReference type="Gene3D" id="2.60.40.710">
    <property type="entry name" value="Endoglucanase-like"/>
    <property type="match status" value="1"/>
</dbReference>
<protein>
    <submittedName>
        <fullName evidence="5">Hydrolase</fullName>
    </submittedName>
</protein>
<dbReference type="EMBL" id="CP016793">
    <property type="protein sequence ID" value="ANZ41235.1"/>
    <property type="molecule type" value="Genomic_DNA"/>
</dbReference>
<feature type="domain" description="GH16" evidence="4">
    <location>
        <begin position="186"/>
        <end position="435"/>
    </location>
</feature>
<dbReference type="AlphaFoldDB" id="A0A1B2HU75"/>
<keyword evidence="6" id="KW-1185">Reference proteome</keyword>
<dbReference type="Pfam" id="PF00722">
    <property type="entry name" value="Glyco_hydro_16"/>
    <property type="match status" value="1"/>
</dbReference>
<evidence type="ECO:0000313" key="5">
    <source>
        <dbReference type="EMBL" id="ANZ41235.1"/>
    </source>
</evidence>
<feature type="compositionally biased region" description="Low complexity" evidence="1">
    <location>
        <begin position="182"/>
        <end position="198"/>
    </location>
</feature>
<dbReference type="InterPro" id="IPR036966">
    <property type="entry name" value="CBM3_sf"/>
</dbReference>
<dbReference type="InterPro" id="IPR000757">
    <property type="entry name" value="Beta-glucanase-like"/>
</dbReference>
<dbReference type="Gene3D" id="2.60.120.200">
    <property type="match status" value="1"/>
</dbReference>
<feature type="chain" id="PRO_5008538540" evidence="2">
    <location>
        <begin position="28"/>
        <end position="458"/>
    </location>
</feature>
<reference evidence="5 6" key="1">
    <citation type="submission" date="2016-07" db="EMBL/GenBank/DDBJ databases">
        <title>Complete genome sequence of the Lentzea guizhouensis DHS C013.</title>
        <authorList>
            <person name="Cao C."/>
        </authorList>
    </citation>
    <scope>NUCLEOTIDE SEQUENCE [LARGE SCALE GENOMIC DNA]</scope>
    <source>
        <strain evidence="5 6">DHS C013</strain>
    </source>
</reference>
<dbReference type="PROSITE" id="PS51172">
    <property type="entry name" value="CBM3"/>
    <property type="match status" value="1"/>
</dbReference>
<dbReference type="PROSITE" id="PS51762">
    <property type="entry name" value="GH16_2"/>
    <property type="match status" value="1"/>
</dbReference>
<keyword evidence="2" id="KW-0732">Signal</keyword>
<keyword evidence="5" id="KW-0378">Hydrolase</keyword>
<feature type="region of interest" description="Disordered" evidence="1">
    <location>
        <begin position="218"/>
        <end position="237"/>
    </location>
</feature>
<accession>A0A1B2HU75</accession>
<name>A0A1B2HU75_9PSEU</name>
<dbReference type="STRING" id="1586287.BBK82_39970"/>
<evidence type="ECO:0000256" key="2">
    <source>
        <dbReference type="SAM" id="SignalP"/>
    </source>
</evidence>
<gene>
    <name evidence="5" type="ORF">BBK82_39970</name>
</gene>
<dbReference type="GO" id="GO:0005975">
    <property type="term" value="P:carbohydrate metabolic process"/>
    <property type="evidence" value="ECO:0007669"/>
    <property type="project" value="InterPro"/>
</dbReference>
<dbReference type="SUPFAM" id="SSF49899">
    <property type="entry name" value="Concanavalin A-like lectins/glucanases"/>
    <property type="match status" value="1"/>
</dbReference>
<feature type="signal peptide" evidence="2">
    <location>
        <begin position="1"/>
        <end position="27"/>
    </location>
</feature>
<dbReference type="InterPro" id="IPR008965">
    <property type="entry name" value="CBM2/CBM3_carb-bd_dom_sf"/>
</dbReference>
<dbReference type="SUPFAM" id="SSF49384">
    <property type="entry name" value="Carbohydrate-binding domain"/>
    <property type="match status" value="1"/>
</dbReference>